<gene>
    <name evidence="3" type="ORF">EB1_06840</name>
</gene>
<dbReference type="OrthoDB" id="5480566at2"/>
<dbReference type="GO" id="GO:0006508">
    <property type="term" value="P:proteolysis"/>
    <property type="evidence" value="ECO:0007669"/>
    <property type="project" value="InterPro"/>
</dbReference>
<name>A0A511NDJ9_9FLAO</name>
<dbReference type="PANTHER" id="PTHR32060">
    <property type="entry name" value="TAIL-SPECIFIC PROTEASE"/>
    <property type="match status" value="1"/>
</dbReference>
<protein>
    <submittedName>
        <fullName evidence="3">Peptidase S41</fullName>
    </submittedName>
</protein>
<dbReference type="GO" id="GO:0004175">
    <property type="term" value="F:endopeptidase activity"/>
    <property type="evidence" value="ECO:0007669"/>
    <property type="project" value="TreeGrafter"/>
</dbReference>
<dbReference type="AlphaFoldDB" id="A0A511NDJ9"/>
<accession>A0A511NDJ9</accession>
<dbReference type="PROSITE" id="PS51257">
    <property type="entry name" value="PROKAR_LIPOPROTEIN"/>
    <property type="match status" value="1"/>
</dbReference>
<dbReference type="Pfam" id="PF03572">
    <property type="entry name" value="Peptidase_S41"/>
    <property type="match status" value="1"/>
</dbReference>
<dbReference type="GO" id="GO:0008236">
    <property type="term" value="F:serine-type peptidase activity"/>
    <property type="evidence" value="ECO:0007669"/>
    <property type="project" value="InterPro"/>
</dbReference>
<dbReference type="InterPro" id="IPR029045">
    <property type="entry name" value="ClpP/crotonase-like_dom_sf"/>
</dbReference>
<dbReference type="SUPFAM" id="SSF52096">
    <property type="entry name" value="ClpP/crotonase"/>
    <property type="match status" value="1"/>
</dbReference>
<feature type="signal peptide" evidence="1">
    <location>
        <begin position="1"/>
        <end position="20"/>
    </location>
</feature>
<evidence type="ECO:0000256" key="1">
    <source>
        <dbReference type="SAM" id="SignalP"/>
    </source>
</evidence>
<proteinExistence type="predicted"/>
<dbReference type="RefSeq" id="WP_019974654.1">
    <property type="nucleotide sequence ID" value="NZ_BJXC01000003.1"/>
</dbReference>
<dbReference type="STRING" id="1218108.GCA_000382425_01144"/>
<feature type="chain" id="PRO_5021904253" evidence="1">
    <location>
        <begin position="21"/>
        <end position="527"/>
    </location>
</feature>
<sequence>MKLKSILVYFFLLSICSCVSVEKYNAHIDKEIPVDKLKKDIDFAYKKLKRYHPKLDMYLAQDKIDFKFDSVKKSIEQPLKPNDFYVKFFPVFESLAHGHTDLYPIFKRLEKKEIKKYKESKSAFHDYSFFWKNDSVFLVNDNNKTNPINSGSVLLYIDDIPTKYVYDKYKESIYGDGKNTTFSDNVFNRTFLNFITLEQGVKDSVELTFLMGNTIISKKTFRSFSKPKEQTIAVASKITKQEKEVDRKVRIKQKRYGYNKDSKSYSKDLSFPTNDSTIAVLKVTDFRKGKIRELYKEVFTDIKNHHVQNLILDLRNNGGGFIKDAHYLYAYLVDDFQPFLGKKIVANKTSFGKSLYNLFPVYSYPILWVGSGYTYFSTTKNTEKEYELHLPFSFVKVDKDLVYPHNLYVMINGGSYSASSLISANLQAKNRAFFVGEETGGDFNGTVAGLMPKFTLPHSKLKMSVGTVYLSPVEKREELGHGVYPDKEIKPTLENKIKRFDVELNWILNEIKNGNKELHKRLPKSRE</sequence>
<reference evidence="3 4" key="1">
    <citation type="submission" date="2019-07" db="EMBL/GenBank/DDBJ databases">
        <title>Whole genome shotgun sequence of Empedobacter brevis NBRC 14943.</title>
        <authorList>
            <person name="Hosoyama A."/>
            <person name="Uohara A."/>
            <person name="Ohji S."/>
            <person name="Ichikawa N."/>
        </authorList>
    </citation>
    <scope>NUCLEOTIDE SEQUENCE [LARGE SCALE GENOMIC DNA]</scope>
    <source>
        <strain evidence="3 4">NBRC 14943</strain>
    </source>
</reference>
<dbReference type="EMBL" id="BJXC01000003">
    <property type="protein sequence ID" value="GEM50894.1"/>
    <property type="molecule type" value="Genomic_DNA"/>
</dbReference>
<dbReference type="SMART" id="SM00245">
    <property type="entry name" value="TSPc"/>
    <property type="match status" value="1"/>
</dbReference>
<keyword evidence="4" id="KW-1185">Reference proteome</keyword>
<feature type="domain" description="Tail specific protease" evidence="2">
    <location>
        <begin position="231"/>
        <end position="490"/>
    </location>
</feature>
<organism evidence="3 4">
    <name type="scientific">Empedobacter brevis NBRC 14943 = ATCC 43319</name>
    <dbReference type="NCBI Taxonomy" id="1218108"/>
    <lineage>
        <taxon>Bacteria</taxon>
        <taxon>Pseudomonadati</taxon>
        <taxon>Bacteroidota</taxon>
        <taxon>Flavobacteriia</taxon>
        <taxon>Flavobacteriales</taxon>
        <taxon>Weeksellaceae</taxon>
        <taxon>Empedobacter</taxon>
    </lineage>
</organism>
<dbReference type="InterPro" id="IPR005151">
    <property type="entry name" value="Tail-specific_protease"/>
</dbReference>
<dbReference type="Proteomes" id="UP000321245">
    <property type="component" value="Unassembled WGS sequence"/>
</dbReference>
<dbReference type="Gene3D" id="3.90.226.10">
    <property type="entry name" value="2-enoyl-CoA Hydratase, Chain A, domain 1"/>
    <property type="match status" value="1"/>
</dbReference>
<dbReference type="PANTHER" id="PTHR32060:SF22">
    <property type="entry name" value="CARBOXYL-TERMINAL-PROCESSING PEPTIDASE 3, CHLOROPLASTIC"/>
    <property type="match status" value="1"/>
</dbReference>
<comment type="caution">
    <text evidence="3">The sequence shown here is derived from an EMBL/GenBank/DDBJ whole genome shotgun (WGS) entry which is preliminary data.</text>
</comment>
<evidence type="ECO:0000313" key="3">
    <source>
        <dbReference type="EMBL" id="GEM50894.1"/>
    </source>
</evidence>
<dbReference type="GeneID" id="84649361"/>
<keyword evidence="1" id="KW-0732">Signal</keyword>
<evidence type="ECO:0000259" key="2">
    <source>
        <dbReference type="SMART" id="SM00245"/>
    </source>
</evidence>
<evidence type="ECO:0000313" key="4">
    <source>
        <dbReference type="Proteomes" id="UP000321245"/>
    </source>
</evidence>